<dbReference type="InterPro" id="IPR007410">
    <property type="entry name" value="LpqE-like"/>
</dbReference>
<dbReference type="Proteomes" id="UP000199352">
    <property type="component" value="Unassembled WGS sequence"/>
</dbReference>
<proteinExistence type="predicted"/>
<organism evidence="2 3">
    <name type="scientific">Lentzea xinjiangensis</name>
    <dbReference type="NCBI Taxonomy" id="402600"/>
    <lineage>
        <taxon>Bacteria</taxon>
        <taxon>Bacillati</taxon>
        <taxon>Actinomycetota</taxon>
        <taxon>Actinomycetes</taxon>
        <taxon>Pseudonocardiales</taxon>
        <taxon>Pseudonocardiaceae</taxon>
        <taxon>Lentzea</taxon>
    </lineage>
</organism>
<dbReference type="OrthoDB" id="5188566at2"/>
<dbReference type="SUPFAM" id="SSF110087">
    <property type="entry name" value="DR1885-like metal-binding protein"/>
    <property type="match status" value="1"/>
</dbReference>
<dbReference type="Gene3D" id="2.60.40.1890">
    <property type="entry name" value="PCu(A)C copper chaperone"/>
    <property type="match status" value="1"/>
</dbReference>
<sequence>MKLLIGTVVTLMFVLASCGEPQRVLQSGTIGANGEVGDVLLRDIHVTPAGGDGYEQGDNPIVQFAVFNRAGKADALIDVRSDAAKDIVMHWDTQCDGSTEPVERLPLLADGGVARLSGALLAYHLEMIDLTREVRAGTDVAVTFEFERAGSTTLDVPVEVASEAVGSRHPRQCPASDSAPPVSRPAAPSTETRR</sequence>
<dbReference type="PROSITE" id="PS51257">
    <property type="entry name" value="PROKAR_LIPOPROTEIN"/>
    <property type="match status" value="1"/>
</dbReference>
<accession>A0A1H9RV13</accession>
<dbReference type="InterPro" id="IPR036182">
    <property type="entry name" value="PCuAC_sf"/>
</dbReference>
<evidence type="ECO:0000313" key="3">
    <source>
        <dbReference type="Proteomes" id="UP000199352"/>
    </source>
</evidence>
<feature type="compositionally biased region" description="Low complexity" evidence="1">
    <location>
        <begin position="174"/>
        <end position="194"/>
    </location>
</feature>
<protein>
    <submittedName>
        <fullName evidence="2">Copper(I)-binding protein</fullName>
    </submittedName>
</protein>
<gene>
    <name evidence="2" type="ORF">SAMN05216188_11560</name>
</gene>
<keyword evidence="3" id="KW-1185">Reference proteome</keyword>
<evidence type="ECO:0000256" key="1">
    <source>
        <dbReference type="SAM" id="MobiDB-lite"/>
    </source>
</evidence>
<reference evidence="3" key="1">
    <citation type="submission" date="2016-10" db="EMBL/GenBank/DDBJ databases">
        <authorList>
            <person name="Varghese N."/>
            <person name="Submissions S."/>
        </authorList>
    </citation>
    <scope>NUCLEOTIDE SEQUENCE [LARGE SCALE GENOMIC DNA]</scope>
    <source>
        <strain evidence="3">CGMCC 4.3525</strain>
    </source>
</reference>
<dbReference type="STRING" id="402600.SAMN05216188_11560"/>
<name>A0A1H9RV13_9PSEU</name>
<dbReference type="Pfam" id="PF04314">
    <property type="entry name" value="PCuAC"/>
    <property type="match status" value="1"/>
</dbReference>
<dbReference type="RefSeq" id="WP_089955886.1">
    <property type="nucleotide sequence ID" value="NZ_FOFR01000015.1"/>
</dbReference>
<dbReference type="EMBL" id="FOFR01000015">
    <property type="protein sequence ID" value="SER76265.1"/>
    <property type="molecule type" value="Genomic_DNA"/>
</dbReference>
<evidence type="ECO:0000313" key="2">
    <source>
        <dbReference type="EMBL" id="SER76265.1"/>
    </source>
</evidence>
<dbReference type="AlphaFoldDB" id="A0A1H9RV13"/>
<feature type="region of interest" description="Disordered" evidence="1">
    <location>
        <begin position="163"/>
        <end position="194"/>
    </location>
</feature>